<dbReference type="OrthoDB" id="7163809at2"/>
<dbReference type="InterPro" id="IPR039793">
    <property type="entry name" value="UROS/Hem4"/>
</dbReference>
<dbReference type="SUPFAM" id="SSF69618">
    <property type="entry name" value="HemD-like"/>
    <property type="match status" value="1"/>
</dbReference>
<evidence type="ECO:0000313" key="2">
    <source>
        <dbReference type="EMBL" id="AQS84105.1"/>
    </source>
</evidence>
<reference evidence="2 3" key="1">
    <citation type="submission" date="2016-03" db="EMBL/GenBank/DDBJ databases">
        <title>Acetic acid bacteria sequencing.</title>
        <authorList>
            <person name="Brandt J."/>
            <person name="Jakob F."/>
            <person name="Vogel R.F."/>
        </authorList>
    </citation>
    <scope>NUCLEOTIDE SEQUENCE [LARGE SCALE GENOMIC DNA]</scope>
    <source>
        <strain evidence="2 3">TMW2.1153</strain>
    </source>
</reference>
<dbReference type="Gene3D" id="3.40.50.10090">
    <property type="match status" value="2"/>
</dbReference>
<proteinExistence type="predicted"/>
<dbReference type="Pfam" id="PF02602">
    <property type="entry name" value="HEM4"/>
    <property type="match status" value="1"/>
</dbReference>
<keyword evidence="3" id="KW-1185">Reference proteome</keyword>
<dbReference type="GO" id="GO:0004852">
    <property type="term" value="F:uroporphyrinogen-III synthase activity"/>
    <property type="evidence" value="ECO:0007669"/>
    <property type="project" value="InterPro"/>
</dbReference>
<dbReference type="CDD" id="cd06578">
    <property type="entry name" value="HemD"/>
    <property type="match status" value="1"/>
</dbReference>
<dbReference type="GO" id="GO:0005829">
    <property type="term" value="C:cytosol"/>
    <property type="evidence" value="ECO:0007669"/>
    <property type="project" value="TreeGrafter"/>
</dbReference>
<dbReference type="AlphaFoldDB" id="A0A1U9KE83"/>
<dbReference type="KEGG" id="aace:A0U92_04235"/>
<accession>A0A1U9KE83</accession>
<feature type="domain" description="Tetrapyrrole biosynthesis uroporphyrinogen III synthase" evidence="1">
    <location>
        <begin position="46"/>
        <end position="232"/>
    </location>
</feature>
<gene>
    <name evidence="2" type="ORF">A0U92_04235</name>
</gene>
<dbReference type="EMBL" id="CP014692">
    <property type="protein sequence ID" value="AQS84105.1"/>
    <property type="molecule type" value="Genomic_DNA"/>
</dbReference>
<dbReference type="GO" id="GO:0006780">
    <property type="term" value="P:uroporphyrinogen III biosynthetic process"/>
    <property type="evidence" value="ECO:0007669"/>
    <property type="project" value="InterPro"/>
</dbReference>
<protein>
    <submittedName>
        <fullName evidence="2">Uroporphyrinogen III synthase HEM4</fullName>
    </submittedName>
</protein>
<name>A0A1U9KE83_ACEAC</name>
<dbReference type="STRING" id="435.A0U92_04235"/>
<dbReference type="PANTHER" id="PTHR12390:SF0">
    <property type="entry name" value="UROPORPHYRINOGEN-III SYNTHASE"/>
    <property type="match status" value="1"/>
</dbReference>
<organism evidence="2 3">
    <name type="scientific">Acetobacter aceti</name>
    <dbReference type="NCBI Taxonomy" id="435"/>
    <lineage>
        <taxon>Bacteria</taxon>
        <taxon>Pseudomonadati</taxon>
        <taxon>Pseudomonadota</taxon>
        <taxon>Alphaproteobacteria</taxon>
        <taxon>Acetobacterales</taxon>
        <taxon>Acetobacteraceae</taxon>
        <taxon>Acetobacter</taxon>
        <taxon>Acetobacter subgen. Acetobacter</taxon>
    </lineage>
</organism>
<dbReference type="Proteomes" id="UP000188937">
    <property type="component" value="Chromosome"/>
</dbReference>
<evidence type="ECO:0000313" key="3">
    <source>
        <dbReference type="Proteomes" id="UP000188937"/>
    </source>
</evidence>
<evidence type="ECO:0000259" key="1">
    <source>
        <dbReference type="Pfam" id="PF02602"/>
    </source>
</evidence>
<dbReference type="InterPro" id="IPR036108">
    <property type="entry name" value="4pyrrol_syn_uPrphyn_synt_sf"/>
</dbReference>
<dbReference type="PANTHER" id="PTHR12390">
    <property type="entry name" value="UROPORPHYRINOGEN III SYNTHASE"/>
    <property type="match status" value="1"/>
</dbReference>
<dbReference type="InterPro" id="IPR003754">
    <property type="entry name" value="4pyrrol_synth_uPrphyn_synth"/>
</dbReference>
<sequence>MNRDTPSPRGVLVVRPEPGLTETCETLTRLGWRCWGMESLVITPRVLPAQTGIAGVLITSSQSIHALSSCVTHDIPVYAVGDATADRVKKLGFQTIVSASGDAAKLAGLVREQLSPSSDTLLLLSGEHQGLPLAETLRADGFHVRRRVAYSAEPAVALSPDVLSAVREGLIGTIMVFSAASARAFCSAVAATDCATDSLRAIAISQNTMQELRKAGIQNILTARTPDMSAMLDRLGPVVPRFPH</sequence>